<protein>
    <recommendedName>
        <fullName evidence="6 7">Pyrroline-5-carboxylate reductase</fullName>
        <shortName evidence="6">P5C reductase</shortName>
        <shortName evidence="6">P5CR</shortName>
        <ecNumber evidence="6 7">1.5.1.2</ecNumber>
    </recommendedName>
    <alternativeName>
        <fullName evidence="6">PCA reductase</fullName>
    </alternativeName>
</protein>
<dbReference type="Gene3D" id="3.40.50.720">
    <property type="entry name" value="NAD(P)-binding Rossmann-like Domain"/>
    <property type="match status" value="1"/>
</dbReference>
<keyword evidence="13" id="KW-1185">Reference proteome</keyword>
<evidence type="ECO:0000256" key="8">
    <source>
        <dbReference type="PIRSR" id="PIRSR000193-1"/>
    </source>
</evidence>
<feature type="binding site" evidence="8">
    <location>
        <position position="44"/>
    </location>
    <ligand>
        <name>NADPH</name>
        <dbReference type="ChEBI" id="CHEBI:57783"/>
    </ligand>
</feature>
<dbReference type="PIRSF" id="PIRSF000193">
    <property type="entry name" value="Pyrrol-5-carb_rd"/>
    <property type="match status" value="1"/>
</dbReference>
<gene>
    <name evidence="6" type="primary">proC</name>
    <name evidence="12" type="ORF">HMPREF1863_00256</name>
</gene>
<dbReference type="InterPro" id="IPR029036">
    <property type="entry name" value="P5CR_dimer"/>
</dbReference>
<evidence type="ECO:0000256" key="7">
    <source>
        <dbReference type="NCBIfam" id="TIGR00112"/>
    </source>
</evidence>
<dbReference type="GO" id="GO:0004735">
    <property type="term" value="F:pyrroline-5-carboxylate reductase activity"/>
    <property type="evidence" value="ECO:0007669"/>
    <property type="project" value="UniProtKB-UniRule"/>
</dbReference>
<comment type="function">
    <text evidence="5 6">Catalyzes the reduction of 1-pyrroline-5-carboxylate (PCA) to L-proline.</text>
</comment>
<evidence type="ECO:0000256" key="5">
    <source>
        <dbReference type="ARBA" id="ARBA00058118"/>
    </source>
</evidence>
<dbReference type="OrthoDB" id="9805754at2"/>
<dbReference type="EC" id="1.5.1.2" evidence="6 7"/>
<dbReference type="UniPathway" id="UPA00098">
    <property type="reaction ID" value="UER00361"/>
</dbReference>
<dbReference type="PANTHER" id="PTHR11645:SF0">
    <property type="entry name" value="PYRROLINE-5-CARBOXYLATE REDUCTASE 3"/>
    <property type="match status" value="1"/>
</dbReference>
<comment type="subcellular location">
    <subcellularLocation>
        <location evidence="6">Cytoplasm</location>
    </subcellularLocation>
</comment>
<dbReference type="SUPFAM" id="SSF48179">
    <property type="entry name" value="6-phosphogluconate dehydrogenase C-terminal domain-like"/>
    <property type="match status" value="1"/>
</dbReference>
<keyword evidence="6 9" id="KW-0028">Amino-acid biosynthesis</keyword>
<reference evidence="13" key="1">
    <citation type="submission" date="2016-01" db="EMBL/GenBank/DDBJ databases">
        <authorList>
            <person name="Mitreva M."/>
            <person name="Pepin K.H."/>
            <person name="Mihindukulasuriya K.A."/>
            <person name="Fulton R."/>
            <person name="Fronick C."/>
            <person name="O'Laughlin M."/>
            <person name="Miner T."/>
            <person name="Herter B."/>
            <person name="Rosa B.A."/>
            <person name="Cordes M."/>
            <person name="Tomlinson C."/>
            <person name="Wollam A."/>
            <person name="Palsikar V.B."/>
            <person name="Mardis E.R."/>
            <person name="Wilson R.K."/>
        </authorList>
    </citation>
    <scope>NUCLEOTIDE SEQUENCE [LARGE SCALE GENOMIC DNA]</scope>
    <source>
        <strain evidence="13">DNF00729</strain>
    </source>
</reference>
<evidence type="ECO:0000256" key="1">
    <source>
        <dbReference type="ARBA" id="ARBA00005525"/>
    </source>
</evidence>
<comment type="similarity">
    <text evidence="1 6 9">Belongs to the pyrroline-5-carboxylate reductase family.</text>
</comment>
<evidence type="ECO:0000256" key="3">
    <source>
        <dbReference type="ARBA" id="ARBA00022857"/>
    </source>
</evidence>
<comment type="catalytic activity">
    <reaction evidence="6">
        <text>L-proline + NAD(+) = (S)-1-pyrroline-5-carboxylate + NADH + 2 H(+)</text>
        <dbReference type="Rhea" id="RHEA:14105"/>
        <dbReference type="ChEBI" id="CHEBI:15378"/>
        <dbReference type="ChEBI" id="CHEBI:17388"/>
        <dbReference type="ChEBI" id="CHEBI:57540"/>
        <dbReference type="ChEBI" id="CHEBI:57945"/>
        <dbReference type="ChEBI" id="CHEBI:60039"/>
        <dbReference type="EC" id="1.5.1.2"/>
    </reaction>
</comment>
<dbReference type="STRING" id="755172.HMPREF1863_00256"/>
<dbReference type="Pfam" id="PF14748">
    <property type="entry name" value="P5CR_dimer"/>
    <property type="match status" value="1"/>
</dbReference>
<proteinExistence type="inferred from homology"/>
<evidence type="ECO:0000313" key="12">
    <source>
        <dbReference type="EMBL" id="KXB68235.1"/>
    </source>
</evidence>
<dbReference type="InterPro" id="IPR008927">
    <property type="entry name" value="6-PGluconate_DH-like_C_sf"/>
</dbReference>
<dbReference type="FunFam" id="1.10.3730.10:FF:000001">
    <property type="entry name" value="Pyrroline-5-carboxylate reductase"/>
    <property type="match status" value="1"/>
</dbReference>
<dbReference type="PANTHER" id="PTHR11645">
    <property type="entry name" value="PYRROLINE-5-CARBOXYLATE REDUCTASE"/>
    <property type="match status" value="1"/>
</dbReference>
<comment type="catalytic activity">
    <reaction evidence="6 9">
        <text>L-proline + NADP(+) = (S)-1-pyrroline-5-carboxylate + NADPH + 2 H(+)</text>
        <dbReference type="Rhea" id="RHEA:14109"/>
        <dbReference type="ChEBI" id="CHEBI:15378"/>
        <dbReference type="ChEBI" id="CHEBI:17388"/>
        <dbReference type="ChEBI" id="CHEBI:57783"/>
        <dbReference type="ChEBI" id="CHEBI:58349"/>
        <dbReference type="ChEBI" id="CHEBI:60039"/>
        <dbReference type="EC" id="1.5.1.2"/>
    </reaction>
</comment>
<name>A0A134AKM4_9FIRM</name>
<dbReference type="PROSITE" id="PS00521">
    <property type="entry name" value="P5CR"/>
    <property type="match status" value="1"/>
</dbReference>
<keyword evidence="2 6" id="KW-0641">Proline biosynthesis</keyword>
<sequence>MNIGIIGLGNMGRAFYDLFLKAGHTLFVACPHEKDIATFQTRDNREIVDRSDIIFLGVKPYMVKSVMKEIEDKIEGQTIVSMAAGVNLESLRAMAPTEKIIRVLPNTPITVGKGVIAYTPGYDMSDEEKENFEALLAPAGLIMEMDEGNLDIVTALAGATPAFVAMIVEAFSDGALQCGMKRADTYKIAAAAIAGSCEQLLQEGLHPGQLKDKVCSPGGATIEGVLAMERAGVRGALSDAMIETVQKGKSLA</sequence>
<dbReference type="EMBL" id="LSDG01000005">
    <property type="protein sequence ID" value="KXB68235.1"/>
    <property type="molecule type" value="Genomic_DNA"/>
</dbReference>
<dbReference type="AlphaFoldDB" id="A0A134AKM4"/>
<evidence type="ECO:0000256" key="9">
    <source>
        <dbReference type="RuleBase" id="RU003903"/>
    </source>
</evidence>
<dbReference type="GO" id="GO:0055129">
    <property type="term" value="P:L-proline biosynthetic process"/>
    <property type="evidence" value="ECO:0007669"/>
    <property type="project" value="UniProtKB-UniRule"/>
</dbReference>
<dbReference type="NCBIfam" id="TIGR00112">
    <property type="entry name" value="proC"/>
    <property type="match status" value="1"/>
</dbReference>
<keyword evidence="6" id="KW-0963">Cytoplasm</keyword>
<accession>A0A134AKM4</accession>
<evidence type="ECO:0000256" key="4">
    <source>
        <dbReference type="ARBA" id="ARBA00023002"/>
    </source>
</evidence>
<dbReference type="PATRIC" id="fig|755172.3.peg.246"/>
<dbReference type="InterPro" id="IPR053790">
    <property type="entry name" value="P5CR-like_CS"/>
</dbReference>
<evidence type="ECO:0000313" key="13">
    <source>
        <dbReference type="Proteomes" id="UP000070442"/>
    </source>
</evidence>
<evidence type="ECO:0000259" key="11">
    <source>
        <dbReference type="Pfam" id="PF14748"/>
    </source>
</evidence>
<dbReference type="Pfam" id="PF03807">
    <property type="entry name" value="F420_oxidored"/>
    <property type="match status" value="1"/>
</dbReference>
<dbReference type="HAMAP" id="MF_01925">
    <property type="entry name" value="P5C_reductase"/>
    <property type="match status" value="1"/>
</dbReference>
<dbReference type="InterPro" id="IPR036291">
    <property type="entry name" value="NAD(P)-bd_dom_sf"/>
</dbReference>
<feature type="binding site" evidence="8">
    <location>
        <begin position="6"/>
        <end position="11"/>
    </location>
    <ligand>
        <name>NADP(+)</name>
        <dbReference type="ChEBI" id="CHEBI:58349"/>
    </ligand>
</feature>
<dbReference type="RefSeq" id="WP_068366522.1">
    <property type="nucleotide sequence ID" value="NZ_KQ960157.1"/>
</dbReference>
<evidence type="ECO:0000256" key="2">
    <source>
        <dbReference type="ARBA" id="ARBA00022650"/>
    </source>
</evidence>
<comment type="caution">
    <text evidence="12">The sequence shown here is derived from an EMBL/GenBank/DDBJ whole genome shotgun (WGS) entry which is preliminary data.</text>
</comment>
<dbReference type="Gene3D" id="1.10.3730.10">
    <property type="entry name" value="ProC C-terminal domain-like"/>
    <property type="match status" value="1"/>
</dbReference>
<comment type="pathway">
    <text evidence="6 9">Amino-acid biosynthesis; L-proline biosynthesis; L-proline from L-glutamate 5-semialdehyde: step 1/1.</text>
</comment>
<feature type="domain" description="Pyrroline-5-carboxylate reductase catalytic N-terminal" evidence="10">
    <location>
        <begin position="3"/>
        <end position="85"/>
    </location>
</feature>
<evidence type="ECO:0000259" key="10">
    <source>
        <dbReference type="Pfam" id="PF03807"/>
    </source>
</evidence>
<dbReference type="InterPro" id="IPR000304">
    <property type="entry name" value="Pyrroline-COOH_reductase"/>
</dbReference>
<keyword evidence="3 6" id="KW-0521">NADP</keyword>
<organism evidence="12 13">
    <name type="scientific">Aedoeadaptatus coxii</name>
    <dbReference type="NCBI Taxonomy" id="755172"/>
    <lineage>
        <taxon>Bacteria</taxon>
        <taxon>Bacillati</taxon>
        <taxon>Bacillota</taxon>
        <taxon>Tissierellia</taxon>
        <taxon>Tissierellales</taxon>
        <taxon>Peptoniphilaceae</taxon>
        <taxon>Aedoeadaptatus</taxon>
    </lineage>
</organism>
<keyword evidence="4 6" id="KW-0560">Oxidoreductase</keyword>
<dbReference type="Proteomes" id="UP000070442">
    <property type="component" value="Unassembled WGS sequence"/>
</dbReference>
<dbReference type="InterPro" id="IPR028939">
    <property type="entry name" value="P5C_Rdtase_cat_N"/>
</dbReference>
<evidence type="ECO:0000256" key="6">
    <source>
        <dbReference type="HAMAP-Rule" id="MF_01925"/>
    </source>
</evidence>
<dbReference type="GO" id="GO:0005737">
    <property type="term" value="C:cytoplasm"/>
    <property type="evidence" value="ECO:0007669"/>
    <property type="project" value="UniProtKB-SubCell"/>
</dbReference>
<feature type="domain" description="Pyrroline-5-carboxylate reductase dimerisation" evidence="11">
    <location>
        <begin position="147"/>
        <end position="250"/>
    </location>
</feature>
<dbReference type="SUPFAM" id="SSF51735">
    <property type="entry name" value="NAD(P)-binding Rossmann-fold domains"/>
    <property type="match status" value="1"/>
</dbReference>